<dbReference type="Gene3D" id="1.20.1280.50">
    <property type="match status" value="1"/>
</dbReference>
<dbReference type="InterPro" id="IPR036047">
    <property type="entry name" value="F-box-like_dom_sf"/>
</dbReference>
<dbReference type="Gene3D" id="3.80.10.10">
    <property type="entry name" value="Ribonuclease Inhibitor"/>
    <property type="match status" value="1"/>
</dbReference>
<dbReference type="SMR" id="A0A015LRM2"/>
<evidence type="ECO:0000313" key="3">
    <source>
        <dbReference type="Proteomes" id="UP000022910"/>
    </source>
</evidence>
<dbReference type="InterPro" id="IPR001810">
    <property type="entry name" value="F-box_dom"/>
</dbReference>
<dbReference type="InterPro" id="IPR032675">
    <property type="entry name" value="LRR_dom_sf"/>
</dbReference>
<dbReference type="Proteomes" id="UP000022910">
    <property type="component" value="Unassembled WGS sequence"/>
</dbReference>
<proteinExistence type="predicted"/>
<keyword evidence="3" id="KW-1185">Reference proteome</keyword>
<reference evidence="2 3" key="1">
    <citation type="submission" date="2014-02" db="EMBL/GenBank/DDBJ databases">
        <title>Single nucleus genome sequencing reveals high similarity among nuclei of an endomycorrhizal fungus.</title>
        <authorList>
            <person name="Lin K."/>
            <person name="Geurts R."/>
            <person name="Zhang Z."/>
            <person name="Limpens E."/>
            <person name="Saunders D.G."/>
            <person name="Mu D."/>
            <person name="Pang E."/>
            <person name="Cao H."/>
            <person name="Cha H."/>
            <person name="Lin T."/>
            <person name="Zhou Q."/>
            <person name="Shang Y."/>
            <person name="Li Y."/>
            <person name="Ivanov S."/>
            <person name="Sharma T."/>
            <person name="Velzen R.V."/>
            <person name="Ruijter N.D."/>
            <person name="Aanen D.K."/>
            <person name="Win J."/>
            <person name="Kamoun S."/>
            <person name="Bisseling T."/>
            <person name="Huang S."/>
        </authorList>
    </citation>
    <scope>NUCLEOTIDE SEQUENCE [LARGE SCALE GENOMIC DNA]</scope>
    <source>
        <strain evidence="3">DAOM197198w</strain>
    </source>
</reference>
<gene>
    <name evidence="2" type="ORF">RirG_042670</name>
</gene>
<feature type="domain" description="F-box" evidence="1">
    <location>
        <begin position="4"/>
        <end position="47"/>
    </location>
</feature>
<dbReference type="SUPFAM" id="SSF52047">
    <property type="entry name" value="RNI-like"/>
    <property type="match status" value="1"/>
</dbReference>
<protein>
    <recommendedName>
        <fullName evidence="1">F-box domain-containing protein</fullName>
    </recommendedName>
</protein>
<dbReference type="HOGENOM" id="CLU_490143_0_0_1"/>
<sequence length="556" mass="65258">MSSILPPELLSHIFSIFETDSDTLFSCCLVSREWSLSAVYWLWKKPFHICPTQNRMLLVRTCLKFISDDRFYDNIEQPPLFNYASFLQHLNFHEIYDAVWHYYNFRNKEGEYVPIPDEEKRLFMEQDLDVDAYYEFNEHDNNYYEFVEEEDNDWNSEELEDNSQDYDWNSEELEDFSQDEVENLKDKILLLTSKLCQIFLLHSNKIISLNLCTSEMDNGNDICEKWINIFKLENASSALANLKKFVSGGLYDLQSIINIMINICHDIEILEIIFEDDNFIYSFSNLTKSLKNLKELKVIGMNKYNFNGMIDSFSYQSHSLRILHFEDCVFNNDIPFKEISLLQNLESLILIDCEIDNINNIKSKSINYSFPSLKKIHFDMGIPSMKEIVRLISRSSNLEEIFLIELKLHTPNIFDIIANGCSNIKVLDMCVGGDHNIESIIPIFTQCQQLESISLRLSIKNKNYINKSMGILAKSIPKNLNNLILMISIEIGDLEAFFSQFDGLLKVVGFKMFDYVESDDLYNLNIEIQKYAERKLVNYRIVSSNRCDQFYIEFDI</sequence>
<evidence type="ECO:0000259" key="1">
    <source>
        <dbReference type="Pfam" id="PF12937"/>
    </source>
</evidence>
<dbReference type="SUPFAM" id="SSF81383">
    <property type="entry name" value="F-box domain"/>
    <property type="match status" value="1"/>
</dbReference>
<dbReference type="EMBL" id="JEMT01012452">
    <property type="protein sequence ID" value="EXX75341.1"/>
    <property type="molecule type" value="Genomic_DNA"/>
</dbReference>
<organism evidence="2 3">
    <name type="scientific">Rhizophagus irregularis (strain DAOM 197198w)</name>
    <name type="common">Glomus intraradices</name>
    <dbReference type="NCBI Taxonomy" id="1432141"/>
    <lineage>
        <taxon>Eukaryota</taxon>
        <taxon>Fungi</taxon>
        <taxon>Fungi incertae sedis</taxon>
        <taxon>Mucoromycota</taxon>
        <taxon>Glomeromycotina</taxon>
        <taxon>Glomeromycetes</taxon>
        <taxon>Glomerales</taxon>
        <taxon>Glomeraceae</taxon>
        <taxon>Rhizophagus</taxon>
    </lineage>
</organism>
<dbReference type="OrthoDB" id="2317902at2759"/>
<evidence type="ECO:0000313" key="2">
    <source>
        <dbReference type="EMBL" id="EXX75341.1"/>
    </source>
</evidence>
<name>A0A015LRM2_RHIIW</name>
<dbReference type="AlphaFoldDB" id="A0A015LRM2"/>
<accession>A0A015LRM2</accession>
<dbReference type="Pfam" id="PF12937">
    <property type="entry name" value="F-box-like"/>
    <property type="match status" value="1"/>
</dbReference>
<comment type="caution">
    <text evidence="2">The sequence shown here is derived from an EMBL/GenBank/DDBJ whole genome shotgun (WGS) entry which is preliminary data.</text>
</comment>